<dbReference type="InterPro" id="IPR040727">
    <property type="entry name" value="NAPRTase_N"/>
</dbReference>
<dbReference type="GO" id="GO:0046872">
    <property type="term" value="F:metal ion binding"/>
    <property type="evidence" value="ECO:0007669"/>
    <property type="project" value="UniProtKB-KW"/>
</dbReference>
<dbReference type="InterPro" id="IPR007229">
    <property type="entry name" value="Nic_PRibTrfase-Fam"/>
</dbReference>
<dbReference type="AlphaFoldDB" id="A0AAD3CPD2"/>
<evidence type="ECO:0000256" key="3">
    <source>
        <dbReference type="ARBA" id="ARBA00004952"/>
    </source>
</evidence>
<comment type="catalytic activity">
    <reaction evidence="14 15">
        <text>5-phospho-alpha-D-ribose 1-diphosphate + nicotinate + ATP + H2O = nicotinate beta-D-ribonucleotide + ADP + phosphate + diphosphate</text>
        <dbReference type="Rhea" id="RHEA:36163"/>
        <dbReference type="ChEBI" id="CHEBI:15377"/>
        <dbReference type="ChEBI" id="CHEBI:30616"/>
        <dbReference type="ChEBI" id="CHEBI:32544"/>
        <dbReference type="ChEBI" id="CHEBI:33019"/>
        <dbReference type="ChEBI" id="CHEBI:43474"/>
        <dbReference type="ChEBI" id="CHEBI:57502"/>
        <dbReference type="ChEBI" id="CHEBI:58017"/>
        <dbReference type="ChEBI" id="CHEBI:456216"/>
        <dbReference type="EC" id="6.3.4.21"/>
    </reaction>
</comment>
<dbReference type="SUPFAM" id="SSF51690">
    <property type="entry name" value="Nicotinate/Quinolinate PRTase C-terminal domain-like"/>
    <property type="match status" value="1"/>
</dbReference>
<evidence type="ECO:0000256" key="11">
    <source>
        <dbReference type="ARBA" id="ARBA00022842"/>
    </source>
</evidence>
<dbReference type="PANTHER" id="PTHR11098">
    <property type="entry name" value="NICOTINATE PHOSPHORIBOSYLTRANSFERASE"/>
    <property type="match status" value="1"/>
</dbReference>
<dbReference type="GO" id="GO:0004516">
    <property type="term" value="F:nicotinate phosphoribosyltransferase activity"/>
    <property type="evidence" value="ECO:0007669"/>
    <property type="project" value="UniProtKB-UniRule"/>
</dbReference>
<sequence>MSYSFWKLGRHGELAVFELFHRNNPFKGEYTILAGLDEVVKFIAHFKFTEEDITYLKSMPSLKNCEPEFFTYLSSLDCSQVEVRAQEHGAVVFPKVPFLTVRGPMIVCQLLETTLLNLVNFPSLLATNSARMIIEARGQFSEKLIYGKAPTCAEFGLRRAQGPDGAFSASKYCMVGGFDAIANVIGGQKCGWPVIGTHAHSYVMSFDSLDQVKGRKIKDLKTEKEVELLELVLKYRKELNYGNLHEGELAAFVAYALSFPHGFLCLVDTYDTLSGVKNFLTVALAMVELGYKPRGVRLDSGDLAKLSIETHKLYEEIAEKYNCKELRDLDVVASNDINEKTLRELNNKGHGITVYGIGTNLVTCQAQPALGGVYKLTQLGNKPRIKLSSDIVKVLIPAEKRAFRLFDKSGQPFMDLLIDRKEENIPTSGTKFTVYDPFNEKKKEIEVTPFEVKEIIKPLWDGKLVKGHNALDLNIARETCKNGIASLNPEIVRQENPRKYEVRVSGDLYDELHHLWSSSRK</sequence>
<accession>A0AAD3CPD2</accession>
<evidence type="ECO:0000256" key="12">
    <source>
        <dbReference type="ARBA" id="ARBA00023211"/>
    </source>
</evidence>
<evidence type="ECO:0000256" key="9">
    <source>
        <dbReference type="ARBA" id="ARBA00022679"/>
    </source>
</evidence>
<feature type="domain" description="Nicotinate phosphoribosyltransferase N-terminal" evidence="16">
    <location>
        <begin position="1"/>
        <end position="120"/>
    </location>
</feature>
<comment type="function">
    <text evidence="13">Catalyzes the first step in the biosynthesis of NAD from nicotinic acid, the ATP-dependent synthesis of beta-nicotinate D-ribonucleotide from nicotinate and 5-phospho-D-ribose 1-phosphate. Helps prevent cellular oxidative stress via its role in NAD biosynthesis.</text>
</comment>
<evidence type="ECO:0000259" key="17">
    <source>
        <dbReference type="Pfam" id="PF17956"/>
    </source>
</evidence>
<comment type="cofactor">
    <cofactor evidence="2">
        <name>Mg(2+)</name>
        <dbReference type="ChEBI" id="CHEBI:18420"/>
    </cofactor>
</comment>
<evidence type="ECO:0000256" key="13">
    <source>
        <dbReference type="ARBA" id="ARBA00023426"/>
    </source>
</evidence>
<dbReference type="SUPFAM" id="SSF54675">
    <property type="entry name" value="Nicotinate/Quinolinate PRTase N-terminal domain-like"/>
    <property type="match status" value="1"/>
</dbReference>
<dbReference type="InterPro" id="IPR006405">
    <property type="entry name" value="Nic_PRibTrfase_pncB"/>
</dbReference>
<dbReference type="GO" id="GO:0016740">
    <property type="term" value="F:transferase activity"/>
    <property type="evidence" value="ECO:0007669"/>
    <property type="project" value="UniProtKB-KW"/>
</dbReference>
<proteinExistence type="inferred from homology"/>
<feature type="domain" description="Nicotinate phosphoribosyltransferase C-terminal" evidence="17">
    <location>
        <begin position="400"/>
        <end position="510"/>
    </location>
</feature>
<keyword evidence="10" id="KW-0479">Metal-binding</keyword>
<keyword evidence="7 15" id="KW-0436">Ligase</keyword>
<organism evidence="18 19">
    <name type="scientific">Chaetoceros tenuissimus</name>
    <dbReference type="NCBI Taxonomy" id="426638"/>
    <lineage>
        <taxon>Eukaryota</taxon>
        <taxon>Sar</taxon>
        <taxon>Stramenopiles</taxon>
        <taxon>Ochrophyta</taxon>
        <taxon>Bacillariophyta</taxon>
        <taxon>Coscinodiscophyceae</taxon>
        <taxon>Chaetocerotophycidae</taxon>
        <taxon>Chaetocerotales</taxon>
        <taxon>Chaetocerotaceae</taxon>
        <taxon>Chaetoceros</taxon>
    </lineage>
</organism>
<comment type="similarity">
    <text evidence="4 15">Belongs to the NAPRTase family.</text>
</comment>
<reference evidence="18 19" key="1">
    <citation type="journal article" date="2021" name="Sci. Rep.">
        <title>The genome of the diatom Chaetoceros tenuissimus carries an ancient integrated fragment of an extant virus.</title>
        <authorList>
            <person name="Hongo Y."/>
            <person name="Kimura K."/>
            <person name="Takaki Y."/>
            <person name="Yoshida Y."/>
            <person name="Baba S."/>
            <person name="Kobayashi G."/>
            <person name="Nagasaki K."/>
            <person name="Hano T."/>
            <person name="Tomaru Y."/>
        </authorList>
    </citation>
    <scope>NUCLEOTIDE SEQUENCE [LARGE SCALE GENOMIC DNA]</scope>
    <source>
        <strain evidence="18 19">NIES-3715</strain>
    </source>
</reference>
<dbReference type="GO" id="GO:0005829">
    <property type="term" value="C:cytosol"/>
    <property type="evidence" value="ECO:0007669"/>
    <property type="project" value="TreeGrafter"/>
</dbReference>
<dbReference type="EMBL" id="BLLK01000029">
    <property type="protein sequence ID" value="GFH48775.1"/>
    <property type="molecule type" value="Genomic_DNA"/>
</dbReference>
<dbReference type="InterPro" id="IPR013785">
    <property type="entry name" value="Aldolase_TIM"/>
</dbReference>
<dbReference type="PIRSF" id="PIRSF000484">
    <property type="entry name" value="NAPRT"/>
    <property type="match status" value="1"/>
</dbReference>
<evidence type="ECO:0000256" key="4">
    <source>
        <dbReference type="ARBA" id="ARBA00010897"/>
    </source>
</evidence>
<comment type="caution">
    <text evidence="18">The sequence shown here is derived from an EMBL/GenBank/DDBJ whole genome shotgun (WGS) entry which is preliminary data.</text>
</comment>
<evidence type="ECO:0000256" key="6">
    <source>
        <dbReference type="ARBA" id="ARBA00022553"/>
    </source>
</evidence>
<dbReference type="InterPro" id="IPR036068">
    <property type="entry name" value="Nicotinate_pribotase-like_C"/>
</dbReference>
<evidence type="ECO:0000256" key="1">
    <source>
        <dbReference type="ARBA" id="ARBA00001936"/>
    </source>
</evidence>
<keyword evidence="8 15" id="KW-0662">Pyridine nucleotide biosynthesis</keyword>
<keyword evidence="19" id="KW-1185">Reference proteome</keyword>
<evidence type="ECO:0000256" key="2">
    <source>
        <dbReference type="ARBA" id="ARBA00001946"/>
    </source>
</evidence>
<keyword evidence="6" id="KW-0597">Phosphoprotein</keyword>
<evidence type="ECO:0000256" key="8">
    <source>
        <dbReference type="ARBA" id="ARBA00022642"/>
    </source>
</evidence>
<dbReference type="Pfam" id="PF17767">
    <property type="entry name" value="NAPRTase_N"/>
    <property type="match status" value="1"/>
</dbReference>
<dbReference type="GO" id="GO:0034355">
    <property type="term" value="P:NAD+ biosynthetic process via the salvage pathway"/>
    <property type="evidence" value="ECO:0007669"/>
    <property type="project" value="TreeGrafter"/>
</dbReference>
<gene>
    <name evidence="18" type="ORF">CTEN210_05251</name>
</gene>
<protein>
    <recommendedName>
        <fullName evidence="5 15">Nicotinate phosphoribosyltransferase</fullName>
        <ecNumber evidence="5 15">6.3.4.21</ecNumber>
    </recommendedName>
</protein>
<keyword evidence="11" id="KW-0460">Magnesium</keyword>
<dbReference type="Pfam" id="PF17956">
    <property type="entry name" value="NAPRTase_C"/>
    <property type="match status" value="1"/>
</dbReference>
<evidence type="ECO:0000313" key="18">
    <source>
        <dbReference type="EMBL" id="GFH48775.1"/>
    </source>
</evidence>
<keyword evidence="9 15" id="KW-0808">Transferase</keyword>
<evidence type="ECO:0000256" key="15">
    <source>
        <dbReference type="RuleBase" id="RU365100"/>
    </source>
</evidence>
<evidence type="ECO:0000256" key="14">
    <source>
        <dbReference type="ARBA" id="ARBA00048668"/>
    </source>
</evidence>
<dbReference type="Gene3D" id="3.20.140.10">
    <property type="entry name" value="nicotinate phosphoribosyltransferase"/>
    <property type="match status" value="1"/>
</dbReference>
<dbReference type="NCBIfam" id="TIGR01513">
    <property type="entry name" value="NAPRTase_put"/>
    <property type="match status" value="1"/>
</dbReference>
<dbReference type="FunFam" id="3.20.20.70:FF:000155">
    <property type="entry name" value="Nicotinate phosphoribosyltransferase"/>
    <property type="match status" value="1"/>
</dbReference>
<comment type="PTM">
    <text evidence="15">Transiently phosphorylated on a His residue during the reaction cycle. Phosphorylation strongly increases the affinity for substrates and increases the rate of nicotinate D-ribonucleotide production. Dephosphorylation regenerates the low-affinity form of the enzyme, leading to product release.</text>
</comment>
<evidence type="ECO:0000259" key="16">
    <source>
        <dbReference type="Pfam" id="PF17767"/>
    </source>
</evidence>
<dbReference type="InterPro" id="IPR041619">
    <property type="entry name" value="NAPRTase_C"/>
</dbReference>
<dbReference type="EC" id="6.3.4.21" evidence="5 15"/>
<dbReference type="CDD" id="cd01570">
    <property type="entry name" value="NAPRTase_A"/>
    <property type="match status" value="1"/>
</dbReference>
<keyword evidence="12" id="KW-0464">Manganese</keyword>
<evidence type="ECO:0000256" key="10">
    <source>
        <dbReference type="ARBA" id="ARBA00022723"/>
    </source>
</evidence>
<dbReference type="Gene3D" id="3.20.20.70">
    <property type="entry name" value="Aldolase class I"/>
    <property type="match status" value="1"/>
</dbReference>
<dbReference type="Proteomes" id="UP001054902">
    <property type="component" value="Unassembled WGS sequence"/>
</dbReference>
<evidence type="ECO:0000256" key="5">
    <source>
        <dbReference type="ARBA" id="ARBA00013236"/>
    </source>
</evidence>
<evidence type="ECO:0000256" key="7">
    <source>
        <dbReference type="ARBA" id="ARBA00022598"/>
    </source>
</evidence>
<comment type="pathway">
    <text evidence="3 15">Cofactor biosynthesis; NAD(+) biosynthesis; nicotinate D-ribonucleotide from nicotinate: step 1/1.</text>
</comment>
<evidence type="ECO:0000313" key="19">
    <source>
        <dbReference type="Proteomes" id="UP001054902"/>
    </source>
</evidence>
<name>A0AAD3CPD2_9STRA</name>
<dbReference type="PANTHER" id="PTHR11098:SF1">
    <property type="entry name" value="NICOTINATE PHOSPHORIBOSYLTRANSFERASE"/>
    <property type="match status" value="1"/>
</dbReference>
<comment type="cofactor">
    <cofactor evidence="1">
        <name>Mn(2+)</name>
        <dbReference type="ChEBI" id="CHEBI:29035"/>
    </cofactor>
</comment>